<dbReference type="Proteomes" id="UP001054945">
    <property type="component" value="Unassembled WGS sequence"/>
</dbReference>
<name>A0AAV4R2G3_CAEEX</name>
<organism evidence="1 2">
    <name type="scientific">Caerostris extrusa</name>
    <name type="common">Bark spider</name>
    <name type="synonym">Caerostris bankana</name>
    <dbReference type="NCBI Taxonomy" id="172846"/>
    <lineage>
        <taxon>Eukaryota</taxon>
        <taxon>Metazoa</taxon>
        <taxon>Ecdysozoa</taxon>
        <taxon>Arthropoda</taxon>
        <taxon>Chelicerata</taxon>
        <taxon>Arachnida</taxon>
        <taxon>Araneae</taxon>
        <taxon>Araneomorphae</taxon>
        <taxon>Entelegynae</taxon>
        <taxon>Araneoidea</taxon>
        <taxon>Araneidae</taxon>
        <taxon>Caerostris</taxon>
    </lineage>
</organism>
<sequence>MLLNIQLVRRVGKMLSLSKKEDAIILFASTDSSKSIAFHFLPPRYDSVSHFVARAESDILSKEAMRPGNWYSKFLSFSCSAGRKTVAFCYIPGLGLARKIQ</sequence>
<evidence type="ECO:0000313" key="1">
    <source>
        <dbReference type="EMBL" id="GIY15241.1"/>
    </source>
</evidence>
<accession>A0AAV4R2G3</accession>
<reference evidence="1 2" key="1">
    <citation type="submission" date="2021-06" db="EMBL/GenBank/DDBJ databases">
        <title>Caerostris extrusa draft genome.</title>
        <authorList>
            <person name="Kono N."/>
            <person name="Arakawa K."/>
        </authorList>
    </citation>
    <scope>NUCLEOTIDE SEQUENCE [LARGE SCALE GENOMIC DNA]</scope>
</reference>
<gene>
    <name evidence="1" type="ORF">CEXT_784331</name>
</gene>
<dbReference type="EMBL" id="BPLR01007218">
    <property type="protein sequence ID" value="GIY15241.1"/>
    <property type="molecule type" value="Genomic_DNA"/>
</dbReference>
<protein>
    <submittedName>
        <fullName evidence="1">Uncharacterized protein</fullName>
    </submittedName>
</protein>
<proteinExistence type="predicted"/>
<comment type="caution">
    <text evidence="1">The sequence shown here is derived from an EMBL/GenBank/DDBJ whole genome shotgun (WGS) entry which is preliminary data.</text>
</comment>
<evidence type="ECO:0000313" key="2">
    <source>
        <dbReference type="Proteomes" id="UP001054945"/>
    </source>
</evidence>
<keyword evidence="2" id="KW-1185">Reference proteome</keyword>
<dbReference type="AlphaFoldDB" id="A0AAV4R2G3"/>